<evidence type="ECO:0000256" key="1">
    <source>
        <dbReference type="ARBA" id="ARBA00000109"/>
    </source>
</evidence>
<dbReference type="HAMAP" id="MF_00104">
    <property type="entry name" value="RNase_III"/>
    <property type="match status" value="1"/>
</dbReference>
<keyword evidence="9" id="KW-0460">Magnesium</keyword>
<feature type="domain" description="RNase III" evidence="11">
    <location>
        <begin position="42"/>
        <end position="170"/>
    </location>
</feature>
<dbReference type="GO" id="GO:0006364">
    <property type="term" value="P:rRNA processing"/>
    <property type="evidence" value="ECO:0007669"/>
    <property type="project" value="UniProtKB-UniRule"/>
</dbReference>
<dbReference type="GO" id="GO:0006397">
    <property type="term" value="P:mRNA processing"/>
    <property type="evidence" value="ECO:0007669"/>
    <property type="project" value="UniProtKB-UniRule"/>
</dbReference>
<evidence type="ECO:0000259" key="10">
    <source>
        <dbReference type="PROSITE" id="PS50137"/>
    </source>
</evidence>
<dbReference type="SMART" id="SM00358">
    <property type="entry name" value="DSRM"/>
    <property type="match status" value="1"/>
</dbReference>
<dbReference type="KEGG" id="psez:HME7025_00890"/>
<organism evidence="12 13">
    <name type="scientific">Aquirufa nivalisilvae</name>
    <dbReference type="NCBI Taxonomy" id="2516557"/>
    <lineage>
        <taxon>Bacteria</taxon>
        <taxon>Pseudomonadati</taxon>
        <taxon>Bacteroidota</taxon>
        <taxon>Cytophagia</taxon>
        <taxon>Cytophagales</taxon>
        <taxon>Flectobacillaceae</taxon>
        <taxon>Aquirufa</taxon>
    </lineage>
</organism>
<dbReference type="GO" id="GO:0046872">
    <property type="term" value="F:metal ion binding"/>
    <property type="evidence" value="ECO:0007669"/>
    <property type="project" value="UniProtKB-KW"/>
</dbReference>
<feature type="active site" evidence="9">
    <location>
        <position position="159"/>
    </location>
</feature>
<keyword evidence="4 9" id="KW-0507">mRNA processing</keyword>
<evidence type="ECO:0000256" key="6">
    <source>
        <dbReference type="ARBA" id="ARBA00022759"/>
    </source>
</evidence>
<feature type="domain" description="DRBM" evidence="10">
    <location>
        <begin position="198"/>
        <end position="265"/>
    </location>
</feature>
<keyword evidence="13" id="KW-1185">Reference proteome</keyword>
<feature type="binding site" evidence="9">
    <location>
        <position position="156"/>
    </location>
    <ligand>
        <name>Mg(2+)</name>
        <dbReference type="ChEBI" id="CHEBI:18420"/>
    </ligand>
</feature>
<sequence>MDLVLVDTTLPSFSEKYRLMKILSVLSWLNPTQLNEREKFLKKSVTHLIGESPSNLSLYRLAFLHASASKDSIAKSFKESNERLEFLGDSVLGMITATYLFQKFPFKDEGFLTEIRSRMVSRESLNVLGRKLGLDEVIEYENQKRTILSRSSMYGDALEAFIGAIYLDKGFAFTQKFIIKKILTQYFDLETVVQNNPNFKSILIEWAQKEGKKVLFTLDEEGQHHNKEFTAIVLVDNLKVAEGKGYSKKKAEQTAAMKACEELELK</sequence>
<dbReference type="InterPro" id="IPR014720">
    <property type="entry name" value="dsRBD_dom"/>
</dbReference>
<name>A0A2S2DUP1_9BACT</name>
<keyword evidence="7 9" id="KW-0378">Hydrolase</keyword>
<accession>A0A2S2DUP1</accession>
<dbReference type="SMART" id="SM00535">
    <property type="entry name" value="RIBOc"/>
    <property type="match status" value="1"/>
</dbReference>
<keyword evidence="5 9" id="KW-0540">Nuclease</keyword>
<dbReference type="PROSITE" id="PS50142">
    <property type="entry name" value="RNASE_3_2"/>
    <property type="match status" value="1"/>
</dbReference>
<keyword evidence="3 9" id="KW-0698">rRNA processing</keyword>
<evidence type="ECO:0000256" key="3">
    <source>
        <dbReference type="ARBA" id="ARBA00022552"/>
    </source>
</evidence>
<dbReference type="FunFam" id="1.10.1520.10:FF:000001">
    <property type="entry name" value="Ribonuclease 3"/>
    <property type="match status" value="1"/>
</dbReference>
<comment type="subcellular location">
    <subcellularLocation>
        <location evidence="9">Cytoplasm</location>
    </subcellularLocation>
</comment>
<dbReference type="GO" id="GO:0003725">
    <property type="term" value="F:double-stranded RNA binding"/>
    <property type="evidence" value="ECO:0007669"/>
    <property type="project" value="TreeGrafter"/>
</dbReference>
<comment type="catalytic activity">
    <reaction evidence="1 9">
        <text>Endonucleolytic cleavage to 5'-phosphomonoester.</text>
        <dbReference type="EC" id="3.1.26.3"/>
    </reaction>
</comment>
<dbReference type="EC" id="3.1.26.3" evidence="9"/>
<proteinExistence type="inferred from homology"/>
<dbReference type="GO" id="GO:0008033">
    <property type="term" value="P:tRNA processing"/>
    <property type="evidence" value="ECO:0007669"/>
    <property type="project" value="UniProtKB-KW"/>
</dbReference>
<dbReference type="GO" id="GO:0004525">
    <property type="term" value="F:ribonuclease III activity"/>
    <property type="evidence" value="ECO:0007669"/>
    <property type="project" value="UniProtKB-UniRule"/>
</dbReference>
<evidence type="ECO:0000256" key="4">
    <source>
        <dbReference type="ARBA" id="ARBA00022664"/>
    </source>
</evidence>
<dbReference type="GO" id="GO:0019843">
    <property type="term" value="F:rRNA binding"/>
    <property type="evidence" value="ECO:0007669"/>
    <property type="project" value="UniProtKB-KW"/>
</dbReference>
<dbReference type="NCBIfam" id="TIGR02191">
    <property type="entry name" value="RNaseIII"/>
    <property type="match status" value="1"/>
</dbReference>
<dbReference type="Proteomes" id="UP000245468">
    <property type="component" value="Chromosome"/>
</dbReference>
<evidence type="ECO:0000256" key="8">
    <source>
        <dbReference type="ARBA" id="ARBA00022884"/>
    </source>
</evidence>
<dbReference type="PROSITE" id="PS50137">
    <property type="entry name" value="DS_RBD"/>
    <property type="match status" value="1"/>
</dbReference>
<feature type="active site" evidence="9">
    <location>
        <position position="89"/>
    </location>
</feature>
<evidence type="ECO:0000256" key="5">
    <source>
        <dbReference type="ARBA" id="ARBA00022722"/>
    </source>
</evidence>
<evidence type="ECO:0000256" key="7">
    <source>
        <dbReference type="ARBA" id="ARBA00022801"/>
    </source>
</evidence>
<evidence type="ECO:0000313" key="13">
    <source>
        <dbReference type="Proteomes" id="UP000245468"/>
    </source>
</evidence>
<evidence type="ECO:0000256" key="2">
    <source>
        <dbReference type="ARBA" id="ARBA00010183"/>
    </source>
</evidence>
<protein>
    <recommendedName>
        <fullName evidence="9">Ribonuclease 3</fullName>
        <ecNumber evidence="9">3.1.26.3</ecNumber>
    </recommendedName>
    <alternativeName>
        <fullName evidence="9">Ribonuclease III</fullName>
        <shortName evidence="9">RNase III</shortName>
    </alternativeName>
</protein>
<dbReference type="GO" id="GO:0010468">
    <property type="term" value="P:regulation of gene expression"/>
    <property type="evidence" value="ECO:0007669"/>
    <property type="project" value="TreeGrafter"/>
</dbReference>
<evidence type="ECO:0000313" key="12">
    <source>
        <dbReference type="EMBL" id="AWL08760.1"/>
    </source>
</evidence>
<feature type="binding site" evidence="9">
    <location>
        <position position="85"/>
    </location>
    <ligand>
        <name>Mg(2+)</name>
        <dbReference type="ChEBI" id="CHEBI:18420"/>
    </ligand>
</feature>
<keyword evidence="9" id="KW-0963">Cytoplasm</keyword>
<keyword evidence="9" id="KW-0699">rRNA-binding</keyword>
<dbReference type="PANTHER" id="PTHR11207">
    <property type="entry name" value="RIBONUCLEASE III"/>
    <property type="match status" value="1"/>
</dbReference>
<evidence type="ECO:0000259" key="11">
    <source>
        <dbReference type="PROSITE" id="PS50142"/>
    </source>
</evidence>
<comment type="function">
    <text evidence="9">Digests double-stranded RNA. Involved in the processing of primary rRNA transcript to yield the immediate precursors to the large and small rRNAs (23S and 16S). Processes some mRNAs, and tRNAs when they are encoded in the rRNA operon. Processes pre-crRNA and tracrRNA of type II CRISPR loci if present in the organism.</text>
</comment>
<dbReference type="SUPFAM" id="SSF69065">
    <property type="entry name" value="RNase III domain-like"/>
    <property type="match status" value="1"/>
</dbReference>
<comment type="cofactor">
    <cofactor evidence="9">
        <name>Mg(2+)</name>
        <dbReference type="ChEBI" id="CHEBI:18420"/>
    </cofactor>
</comment>
<dbReference type="AlphaFoldDB" id="A0A2S2DUP1"/>
<gene>
    <name evidence="12" type="primary">rnt1</name>
    <name evidence="9" type="synonym">rnc</name>
    <name evidence="12" type="ORF">HME7025_00890</name>
</gene>
<dbReference type="Pfam" id="PF14622">
    <property type="entry name" value="Ribonucleas_3_3"/>
    <property type="match status" value="1"/>
</dbReference>
<feature type="binding site" evidence="9">
    <location>
        <position position="159"/>
    </location>
    <ligand>
        <name>Mg(2+)</name>
        <dbReference type="ChEBI" id="CHEBI:18420"/>
    </ligand>
</feature>
<keyword evidence="6 9" id="KW-0255">Endonuclease</keyword>
<comment type="similarity">
    <text evidence="2">Belongs to the ribonuclease III family.</text>
</comment>
<dbReference type="GO" id="GO:0005737">
    <property type="term" value="C:cytoplasm"/>
    <property type="evidence" value="ECO:0007669"/>
    <property type="project" value="UniProtKB-SubCell"/>
</dbReference>
<evidence type="ECO:0000256" key="9">
    <source>
        <dbReference type="HAMAP-Rule" id="MF_00104"/>
    </source>
</evidence>
<keyword evidence="8 9" id="KW-0694">RNA-binding</keyword>
<dbReference type="CDD" id="cd00593">
    <property type="entry name" value="RIBOc"/>
    <property type="match status" value="1"/>
</dbReference>
<dbReference type="InterPro" id="IPR000999">
    <property type="entry name" value="RNase_III_dom"/>
</dbReference>
<keyword evidence="9" id="KW-0479">Metal-binding</keyword>
<dbReference type="SUPFAM" id="SSF54768">
    <property type="entry name" value="dsRNA-binding domain-like"/>
    <property type="match status" value="1"/>
</dbReference>
<dbReference type="Gene3D" id="1.10.1520.10">
    <property type="entry name" value="Ribonuclease III domain"/>
    <property type="match status" value="1"/>
</dbReference>
<keyword evidence="9" id="KW-0819">tRNA processing</keyword>
<dbReference type="InterPro" id="IPR036389">
    <property type="entry name" value="RNase_III_sf"/>
</dbReference>
<dbReference type="Gene3D" id="3.30.160.20">
    <property type="match status" value="1"/>
</dbReference>
<dbReference type="EMBL" id="CP029346">
    <property type="protein sequence ID" value="AWL08760.1"/>
    <property type="molecule type" value="Genomic_DNA"/>
</dbReference>
<dbReference type="InterPro" id="IPR011907">
    <property type="entry name" value="RNase_III"/>
</dbReference>
<comment type="subunit">
    <text evidence="9">Homodimer.</text>
</comment>
<dbReference type="PANTHER" id="PTHR11207:SF0">
    <property type="entry name" value="RIBONUCLEASE 3"/>
    <property type="match status" value="1"/>
</dbReference>
<dbReference type="Pfam" id="PF00035">
    <property type="entry name" value="dsrm"/>
    <property type="match status" value="1"/>
</dbReference>
<dbReference type="CDD" id="cd10845">
    <property type="entry name" value="DSRM_RNAse_III_family"/>
    <property type="match status" value="1"/>
</dbReference>
<reference evidence="13" key="1">
    <citation type="submission" date="2018-05" db="EMBL/GenBank/DDBJ databases">
        <title>Pseudarcicella sp. HME7025 Genome sequencing and assembly.</title>
        <authorList>
            <person name="Kim H."/>
            <person name="Kang H."/>
            <person name="Joh K."/>
        </authorList>
    </citation>
    <scope>NUCLEOTIDE SEQUENCE [LARGE SCALE GENOMIC DNA]</scope>
    <source>
        <strain evidence="13">HME7025</strain>
    </source>
</reference>
<dbReference type="PROSITE" id="PS00517">
    <property type="entry name" value="RNASE_3_1"/>
    <property type="match status" value="1"/>
</dbReference>